<accession>A0A835BWN5</accession>
<evidence type="ECO:0000256" key="1">
    <source>
        <dbReference type="SAM" id="MobiDB-lite"/>
    </source>
</evidence>
<gene>
    <name evidence="2" type="ORF">HU200_025505</name>
</gene>
<dbReference type="OrthoDB" id="747498at2759"/>
<protein>
    <submittedName>
        <fullName evidence="2">Uncharacterized protein</fullName>
    </submittedName>
</protein>
<proteinExistence type="predicted"/>
<organism evidence="2 3">
    <name type="scientific">Digitaria exilis</name>
    <dbReference type="NCBI Taxonomy" id="1010633"/>
    <lineage>
        <taxon>Eukaryota</taxon>
        <taxon>Viridiplantae</taxon>
        <taxon>Streptophyta</taxon>
        <taxon>Embryophyta</taxon>
        <taxon>Tracheophyta</taxon>
        <taxon>Spermatophyta</taxon>
        <taxon>Magnoliopsida</taxon>
        <taxon>Liliopsida</taxon>
        <taxon>Poales</taxon>
        <taxon>Poaceae</taxon>
        <taxon>PACMAD clade</taxon>
        <taxon>Panicoideae</taxon>
        <taxon>Panicodae</taxon>
        <taxon>Paniceae</taxon>
        <taxon>Anthephorinae</taxon>
        <taxon>Digitaria</taxon>
    </lineage>
</organism>
<evidence type="ECO:0000313" key="3">
    <source>
        <dbReference type="Proteomes" id="UP000636709"/>
    </source>
</evidence>
<reference evidence="2" key="1">
    <citation type="submission" date="2020-07" db="EMBL/GenBank/DDBJ databases">
        <title>Genome sequence and genetic diversity analysis of an under-domesticated orphan crop, white fonio (Digitaria exilis).</title>
        <authorList>
            <person name="Bennetzen J.L."/>
            <person name="Chen S."/>
            <person name="Ma X."/>
            <person name="Wang X."/>
            <person name="Yssel A.E.J."/>
            <person name="Chaluvadi S.R."/>
            <person name="Johnson M."/>
            <person name="Gangashetty P."/>
            <person name="Hamidou F."/>
            <person name="Sanogo M.D."/>
            <person name="Zwaenepoel A."/>
            <person name="Wallace J."/>
            <person name="Van De Peer Y."/>
            <person name="Van Deynze A."/>
        </authorList>
    </citation>
    <scope>NUCLEOTIDE SEQUENCE</scope>
    <source>
        <tissue evidence="2">Leaves</tissue>
    </source>
</reference>
<feature type="region of interest" description="Disordered" evidence="1">
    <location>
        <begin position="181"/>
        <end position="279"/>
    </location>
</feature>
<name>A0A835BWN5_9POAL</name>
<keyword evidence="3" id="KW-1185">Reference proteome</keyword>
<dbReference type="EMBL" id="JACEFO010001712">
    <property type="protein sequence ID" value="KAF8718035.1"/>
    <property type="molecule type" value="Genomic_DNA"/>
</dbReference>
<dbReference type="InterPro" id="IPR025322">
    <property type="entry name" value="PADRE_dom"/>
</dbReference>
<feature type="compositionally biased region" description="Basic residues" evidence="1">
    <location>
        <begin position="195"/>
        <end position="204"/>
    </location>
</feature>
<comment type="caution">
    <text evidence="2">The sequence shown here is derived from an EMBL/GenBank/DDBJ whole genome shotgun (WGS) entry which is preliminary data.</text>
</comment>
<dbReference type="Pfam" id="PF14009">
    <property type="entry name" value="PADRE"/>
    <property type="match status" value="1"/>
</dbReference>
<sequence length="337" mass="36423">MRSALGRPQLPELDIYRAPSPIGIYHRTETAARQAPYKTFGAATARGSLLAHPTFFLLSGRSHPSMGNCQAAEAAAVLIQHPGEGRTERAYLALSAGAVMAANPGHYVAAVIATTPPPATGDAAAAASASAPVKHLKLLRPDDTLLLGRVYRLVSFEGTHARAPEVLREFSSKRHVKLSRVTIKAKDEDEEPKPAAKHRRRRRARGDISGGAANRKDSDRSLAKSQTHHSLHRPTTSRLMPPRIHSPFPSIQVMRQTEDVEPEPEPSPSGPGMEHGQTDDAATADLDAELEAMLPHAALTMEARASEHCRRVTNKKACHDSSRLGGSSRAQCRYLRG</sequence>
<dbReference type="Proteomes" id="UP000636709">
    <property type="component" value="Unassembled WGS sequence"/>
</dbReference>
<dbReference type="AlphaFoldDB" id="A0A835BWN5"/>
<evidence type="ECO:0000313" key="2">
    <source>
        <dbReference type="EMBL" id="KAF8718035.1"/>
    </source>
</evidence>
<dbReference type="PANTHER" id="PTHR33413:SF1">
    <property type="entry name" value="EXPRESSED PROTEIN"/>
    <property type="match status" value="1"/>
</dbReference>
<dbReference type="PANTHER" id="PTHR33413">
    <property type="entry name" value="EXPRESSED PROTEIN"/>
    <property type="match status" value="1"/>
</dbReference>